<organism evidence="3 4">
    <name type="scientific">Dryococelus australis</name>
    <dbReference type="NCBI Taxonomy" id="614101"/>
    <lineage>
        <taxon>Eukaryota</taxon>
        <taxon>Metazoa</taxon>
        <taxon>Ecdysozoa</taxon>
        <taxon>Arthropoda</taxon>
        <taxon>Hexapoda</taxon>
        <taxon>Insecta</taxon>
        <taxon>Pterygota</taxon>
        <taxon>Neoptera</taxon>
        <taxon>Polyneoptera</taxon>
        <taxon>Phasmatodea</taxon>
        <taxon>Verophasmatodea</taxon>
        <taxon>Anareolatae</taxon>
        <taxon>Phasmatidae</taxon>
        <taxon>Eurycanthinae</taxon>
        <taxon>Dryococelus</taxon>
    </lineage>
</organism>
<feature type="region of interest" description="Disordered" evidence="1">
    <location>
        <begin position="263"/>
        <end position="305"/>
    </location>
</feature>
<comment type="caution">
    <text evidence="3">The sequence shown here is derived from an EMBL/GenBank/DDBJ whole genome shotgun (WGS) entry which is preliminary data.</text>
</comment>
<feature type="domain" description="DDE-1" evidence="2">
    <location>
        <begin position="101"/>
        <end position="199"/>
    </location>
</feature>
<evidence type="ECO:0000313" key="3">
    <source>
        <dbReference type="EMBL" id="KAJ8869551.1"/>
    </source>
</evidence>
<dbReference type="Pfam" id="PF03184">
    <property type="entry name" value="DDE_1"/>
    <property type="match status" value="1"/>
</dbReference>
<dbReference type="InterPro" id="IPR036397">
    <property type="entry name" value="RNaseH_sf"/>
</dbReference>
<gene>
    <name evidence="3" type="ORF">PR048_028542</name>
</gene>
<dbReference type="Proteomes" id="UP001159363">
    <property type="component" value="Chromosome 12"/>
</dbReference>
<keyword evidence="4" id="KW-1185">Reference proteome</keyword>
<evidence type="ECO:0000256" key="1">
    <source>
        <dbReference type="SAM" id="MobiDB-lite"/>
    </source>
</evidence>
<evidence type="ECO:0000259" key="2">
    <source>
        <dbReference type="Pfam" id="PF03184"/>
    </source>
</evidence>
<protein>
    <recommendedName>
        <fullName evidence="2">DDE-1 domain-containing protein</fullName>
    </recommendedName>
</protein>
<reference evidence="3 4" key="1">
    <citation type="submission" date="2023-02" db="EMBL/GenBank/DDBJ databases">
        <title>LHISI_Scaffold_Assembly.</title>
        <authorList>
            <person name="Stuart O.P."/>
            <person name="Cleave R."/>
            <person name="Magrath M.J.L."/>
            <person name="Mikheyev A.S."/>
        </authorList>
    </citation>
    <scope>NUCLEOTIDE SEQUENCE [LARGE SCALE GENOMIC DNA]</scope>
    <source>
        <strain evidence="3">Daus_M_001</strain>
        <tissue evidence="3">Leg muscle</tissue>
    </source>
</reference>
<feature type="compositionally biased region" description="Acidic residues" evidence="1">
    <location>
        <begin position="273"/>
        <end position="299"/>
    </location>
</feature>
<sequence>MEKHGFTLGMQEVLDVAKEYVERQILSLKNLEPLEKGKKGFYGDPFIIYEFYDILVKEIERLSLADKPGHIFNLDENAFCTDPSQMELVAGVGQKTHWQIEKQRPILLIMDGHPTHLDMNTAQFSRRTDIMIIKLPAHTTDVLQPLDKTYFQSLKNSWEKKLVSWYRDNNRKLQKNEFVNLLCEVWTEGLKPENIISGFRSTGIYPTDRNKYPVSRFNLDKHQRYLESQHQPDHPIKQRRKFDPGAKVITSEKYTNLQKENAKVKGTVKKQIEEDEEATNEDESPAPLDDDSSLEDVDLLEPQKI</sequence>
<name>A0ABQ9GEQ4_9NEOP</name>
<evidence type="ECO:0000313" key="4">
    <source>
        <dbReference type="Proteomes" id="UP001159363"/>
    </source>
</evidence>
<dbReference type="Gene3D" id="3.30.420.10">
    <property type="entry name" value="Ribonuclease H-like superfamily/Ribonuclease H"/>
    <property type="match status" value="1"/>
</dbReference>
<dbReference type="InterPro" id="IPR004875">
    <property type="entry name" value="DDE_SF_endonuclease_dom"/>
</dbReference>
<proteinExistence type="predicted"/>
<accession>A0ABQ9GEQ4</accession>
<dbReference type="EMBL" id="JARBHB010000013">
    <property type="protein sequence ID" value="KAJ8869551.1"/>
    <property type="molecule type" value="Genomic_DNA"/>
</dbReference>